<dbReference type="AlphaFoldDB" id="A0A8J3JH53"/>
<organism evidence="2 3">
    <name type="scientific">Actinocatenispora rupis</name>
    <dbReference type="NCBI Taxonomy" id="519421"/>
    <lineage>
        <taxon>Bacteria</taxon>
        <taxon>Bacillati</taxon>
        <taxon>Actinomycetota</taxon>
        <taxon>Actinomycetes</taxon>
        <taxon>Micromonosporales</taxon>
        <taxon>Micromonosporaceae</taxon>
        <taxon>Actinocatenispora</taxon>
    </lineage>
</organism>
<gene>
    <name evidence="2" type="ORF">Aru02nite_71910</name>
</gene>
<name>A0A8J3JH53_9ACTN</name>
<comment type="caution">
    <text evidence="2">The sequence shown here is derived from an EMBL/GenBank/DDBJ whole genome shotgun (WGS) entry which is preliminary data.</text>
</comment>
<sequence>MSWIVRHPVLTALLSAAVAASAGFAGDIVFHRTWLIVACAAVAQLALTVHGSVRADAAAQMPPRVLTVGLALAALAGVTVVVAATGWTRWWLYLSLGPVLNLLLPATVDELDDRAGAGRRRVAGTRAERRRWRLLHRCQATIGRAQRLAYRRRYARARRRYLRAERALCRRLGAGDQLVISCRLAAATLLA</sequence>
<evidence type="ECO:0000256" key="1">
    <source>
        <dbReference type="SAM" id="Phobius"/>
    </source>
</evidence>
<protein>
    <submittedName>
        <fullName evidence="2">Uncharacterized protein</fullName>
    </submittedName>
</protein>
<dbReference type="RefSeq" id="WP_203664976.1">
    <property type="nucleotide sequence ID" value="NZ_BAAAZM010000036.1"/>
</dbReference>
<feature type="transmembrane region" description="Helical" evidence="1">
    <location>
        <begin position="35"/>
        <end position="53"/>
    </location>
</feature>
<dbReference type="EMBL" id="BOMB01000056">
    <property type="protein sequence ID" value="GID16302.1"/>
    <property type="molecule type" value="Genomic_DNA"/>
</dbReference>
<feature type="transmembrane region" description="Helical" evidence="1">
    <location>
        <begin position="65"/>
        <end position="84"/>
    </location>
</feature>
<evidence type="ECO:0000313" key="2">
    <source>
        <dbReference type="EMBL" id="GID16302.1"/>
    </source>
</evidence>
<evidence type="ECO:0000313" key="3">
    <source>
        <dbReference type="Proteomes" id="UP000612808"/>
    </source>
</evidence>
<accession>A0A8J3JH53</accession>
<reference evidence="2" key="1">
    <citation type="submission" date="2021-01" db="EMBL/GenBank/DDBJ databases">
        <title>Whole genome shotgun sequence of Actinocatenispora rupis NBRC 107355.</title>
        <authorList>
            <person name="Komaki H."/>
            <person name="Tamura T."/>
        </authorList>
    </citation>
    <scope>NUCLEOTIDE SEQUENCE</scope>
    <source>
        <strain evidence="2">NBRC 107355</strain>
    </source>
</reference>
<keyword evidence="1" id="KW-0472">Membrane</keyword>
<dbReference type="Proteomes" id="UP000612808">
    <property type="component" value="Unassembled WGS sequence"/>
</dbReference>
<keyword evidence="3" id="KW-1185">Reference proteome</keyword>
<keyword evidence="1" id="KW-0812">Transmembrane</keyword>
<proteinExistence type="predicted"/>
<keyword evidence="1" id="KW-1133">Transmembrane helix</keyword>